<protein>
    <submittedName>
        <fullName evidence="1">Uncharacterized protein</fullName>
    </submittedName>
</protein>
<organism evidence="1 3">
    <name type="scientific">Rotaria magnacalcarata</name>
    <dbReference type="NCBI Taxonomy" id="392030"/>
    <lineage>
        <taxon>Eukaryota</taxon>
        <taxon>Metazoa</taxon>
        <taxon>Spiralia</taxon>
        <taxon>Gnathifera</taxon>
        <taxon>Rotifera</taxon>
        <taxon>Eurotatoria</taxon>
        <taxon>Bdelloidea</taxon>
        <taxon>Philodinida</taxon>
        <taxon>Philodinidae</taxon>
        <taxon>Rotaria</taxon>
    </lineage>
</organism>
<dbReference type="Proteomes" id="UP000681967">
    <property type="component" value="Unassembled WGS sequence"/>
</dbReference>
<feature type="non-terminal residue" evidence="1">
    <location>
        <position position="32"/>
    </location>
</feature>
<dbReference type="AlphaFoldDB" id="A0A8S2WWB4"/>
<evidence type="ECO:0000313" key="3">
    <source>
        <dbReference type="Proteomes" id="UP000681967"/>
    </source>
</evidence>
<accession>A0A8S2WWB4</accession>
<proteinExistence type="predicted"/>
<evidence type="ECO:0000313" key="2">
    <source>
        <dbReference type="EMBL" id="CAF5009219.1"/>
    </source>
</evidence>
<dbReference type="EMBL" id="CAJOBH010069442">
    <property type="protein sequence ID" value="CAF4464810.1"/>
    <property type="molecule type" value="Genomic_DNA"/>
</dbReference>
<reference evidence="1" key="1">
    <citation type="submission" date="2021-02" db="EMBL/GenBank/DDBJ databases">
        <authorList>
            <person name="Nowell W R."/>
        </authorList>
    </citation>
    <scope>NUCLEOTIDE SEQUENCE</scope>
</reference>
<sequence>MLLDVPTPTNEIQVLSTGDIEISPNGTRRLWR</sequence>
<dbReference type="Proteomes" id="UP000681720">
    <property type="component" value="Unassembled WGS sequence"/>
</dbReference>
<gene>
    <name evidence="1" type="ORF">BYL167_LOCUS34380</name>
    <name evidence="2" type="ORF">GIL414_LOCUS57760</name>
</gene>
<dbReference type="EMBL" id="CAJOBJ010210407">
    <property type="protein sequence ID" value="CAF5009219.1"/>
    <property type="molecule type" value="Genomic_DNA"/>
</dbReference>
<name>A0A8S2WWB4_9BILA</name>
<evidence type="ECO:0000313" key="1">
    <source>
        <dbReference type="EMBL" id="CAF4464810.1"/>
    </source>
</evidence>
<comment type="caution">
    <text evidence="1">The sequence shown here is derived from an EMBL/GenBank/DDBJ whole genome shotgun (WGS) entry which is preliminary data.</text>
</comment>